<protein>
    <submittedName>
        <fullName evidence="1">Uncharacterized protein</fullName>
    </submittedName>
</protein>
<dbReference type="RefSeq" id="WP_243556645.1">
    <property type="nucleotide sequence ID" value="NZ_CP094528.1"/>
</dbReference>
<name>A0ABY4BZJ5_9MICO</name>
<reference evidence="1 2" key="1">
    <citation type="submission" date="2022-03" db="EMBL/GenBank/DDBJ databases">
        <title>Mucilaginibacter sp. isolated from the gut of Protaetia brevitarsis seulensis larvae.</title>
        <authorList>
            <person name="Won M."/>
            <person name="Kim S.-J."/>
            <person name="Kwon S.-W."/>
        </authorList>
    </citation>
    <scope>NUCLEOTIDE SEQUENCE [LARGE SCALE GENOMIC DNA]</scope>
    <source>
        <strain evidence="1 2">CFWR-12</strain>
    </source>
</reference>
<dbReference type="Proteomes" id="UP000832097">
    <property type="component" value="Chromosome"/>
</dbReference>
<proteinExistence type="predicted"/>
<evidence type="ECO:0000313" key="2">
    <source>
        <dbReference type="Proteomes" id="UP000832097"/>
    </source>
</evidence>
<organism evidence="1 2">
    <name type="scientific">Agromyces larvae</name>
    <dbReference type="NCBI Taxonomy" id="2929802"/>
    <lineage>
        <taxon>Bacteria</taxon>
        <taxon>Bacillati</taxon>
        <taxon>Actinomycetota</taxon>
        <taxon>Actinomycetes</taxon>
        <taxon>Micrococcales</taxon>
        <taxon>Microbacteriaceae</taxon>
        <taxon>Agromyces</taxon>
    </lineage>
</organism>
<dbReference type="EMBL" id="CP094528">
    <property type="protein sequence ID" value="UOE44663.1"/>
    <property type="molecule type" value="Genomic_DNA"/>
</dbReference>
<evidence type="ECO:0000313" key="1">
    <source>
        <dbReference type="EMBL" id="UOE44663.1"/>
    </source>
</evidence>
<gene>
    <name evidence="1" type="ORF">MTO99_02400</name>
</gene>
<accession>A0ABY4BZJ5</accession>
<sequence>MVDADAGDRRARLVEDPFDFRITKAGAVIVLRGGRAVMTVGGASAGRLVAALSRADDAQTQHLLARASGNYKRGNERTS</sequence>
<keyword evidence="2" id="KW-1185">Reference proteome</keyword>